<evidence type="ECO:0000313" key="1">
    <source>
        <dbReference type="EMBL" id="PNR34522.1"/>
    </source>
</evidence>
<gene>
    <name evidence="1" type="ORF">PHYPA_024339</name>
</gene>
<keyword evidence="3" id="KW-1185">Reference proteome</keyword>
<proteinExistence type="predicted"/>
<evidence type="ECO:0000313" key="2">
    <source>
        <dbReference type="EnsemblPlants" id="PAC:32938757.CDS.1"/>
    </source>
</evidence>
<sequence length="51" mass="5807">MNKNLHRFGLVPSLNGRNISLCACQIQCHGLEPAFGTSYHQWRLYTVQSTD</sequence>
<dbReference type="Proteomes" id="UP000006727">
    <property type="component" value="Chromosome 19"/>
</dbReference>
<protein>
    <submittedName>
        <fullName evidence="1 2">Uncharacterized protein</fullName>
    </submittedName>
</protein>
<dbReference type="AlphaFoldDB" id="A0A2K1IZ13"/>
<accession>A0A2K1IZ13</accession>
<dbReference type="EnsemblPlants" id="Pp3c19_19750V3.1">
    <property type="protein sequence ID" value="PAC:32938757.CDS.1"/>
    <property type="gene ID" value="Pp3c19_19750"/>
</dbReference>
<reference evidence="1 3" key="2">
    <citation type="journal article" date="2018" name="Plant J.">
        <title>The Physcomitrella patens chromosome-scale assembly reveals moss genome structure and evolution.</title>
        <authorList>
            <person name="Lang D."/>
            <person name="Ullrich K.K."/>
            <person name="Murat F."/>
            <person name="Fuchs J."/>
            <person name="Jenkins J."/>
            <person name="Haas F.B."/>
            <person name="Piednoel M."/>
            <person name="Gundlach H."/>
            <person name="Van Bel M."/>
            <person name="Meyberg R."/>
            <person name="Vives C."/>
            <person name="Morata J."/>
            <person name="Symeonidi A."/>
            <person name="Hiss M."/>
            <person name="Muchero W."/>
            <person name="Kamisugi Y."/>
            <person name="Saleh O."/>
            <person name="Blanc G."/>
            <person name="Decker E.L."/>
            <person name="van Gessel N."/>
            <person name="Grimwood J."/>
            <person name="Hayes R.D."/>
            <person name="Graham S.W."/>
            <person name="Gunter L.E."/>
            <person name="McDaniel S.F."/>
            <person name="Hoernstein S.N.W."/>
            <person name="Larsson A."/>
            <person name="Li F.W."/>
            <person name="Perroud P.F."/>
            <person name="Phillips J."/>
            <person name="Ranjan P."/>
            <person name="Rokshar D.S."/>
            <person name="Rothfels C.J."/>
            <person name="Schneider L."/>
            <person name="Shu S."/>
            <person name="Stevenson D.W."/>
            <person name="Thummler F."/>
            <person name="Tillich M."/>
            <person name="Villarreal Aguilar J.C."/>
            <person name="Widiez T."/>
            <person name="Wong G.K."/>
            <person name="Wymore A."/>
            <person name="Zhang Y."/>
            <person name="Zimmer A.D."/>
            <person name="Quatrano R.S."/>
            <person name="Mayer K.F.X."/>
            <person name="Goodstein D."/>
            <person name="Casacuberta J.M."/>
            <person name="Vandepoele K."/>
            <person name="Reski R."/>
            <person name="Cuming A.C."/>
            <person name="Tuskan G.A."/>
            <person name="Maumus F."/>
            <person name="Salse J."/>
            <person name="Schmutz J."/>
            <person name="Rensing S.A."/>
        </authorList>
    </citation>
    <scope>NUCLEOTIDE SEQUENCE [LARGE SCALE GENOMIC DNA]</scope>
    <source>
        <strain evidence="2 3">cv. Gransden 2004</strain>
    </source>
</reference>
<reference evidence="2" key="3">
    <citation type="submission" date="2020-12" db="UniProtKB">
        <authorList>
            <consortium name="EnsemblPlants"/>
        </authorList>
    </citation>
    <scope>IDENTIFICATION</scope>
</reference>
<organism evidence="1">
    <name type="scientific">Physcomitrium patens</name>
    <name type="common">Spreading-leaved earth moss</name>
    <name type="synonym">Physcomitrella patens</name>
    <dbReference type="NCBI Taxonomy" id="3218"/>
    <lineage>
        <taxon>Eukaryota</taxon>
        <taxon>Viridiplantae</taxon>
        <taxon>Streptophyta</taxon>
        <taxon>Embryophyta</taxon>
        <taxon>Bryophyta</taxon>
        <taxon>Bryophytina</taxon>
        <taxon>Bryopsida</taxon>
        <taxon>Funariidae</taxon>
        <taxon>Funariales</taxon>
        <taxon>Funariaceae</taxon>
        <taxon>Physcomitrium</taxon>
    </lineage>
</organism>
<reference evidence="1 3" key="1">
    <citation type="journal article" date="2008" name="Science">
        <title>The Physcomitrella genome reveals evolutionary insights into the conquest of land by plants.</title>
        <authorList>
            <person name="Rensing S."/>
            <person name="Lang D."/>
            <person name="Zimmer A."/>
            <person name="Terry A."/>
            <person name="Salamov A."/>
            <person name="Shapiro H."/>
            <person name="Nishiyama T."/>
            <person name="Perroud P.-F."/>
            <person name="Lindquist E."/>
            <person name="Kamisugi Y."/>
            <person name="Tanahashi T."/>
            <person name="Sakakibara K."/>
            <person name="Fujita T."/>
            <person name="Oishi K."/>
            <person name="Shin-I T."/>
            <person name="Kuroki Y."/>
            <person name="Toyoda A."/>
            <person name="Suzuki Y."/>
            <person name="Hashimoto A."/>
            <person name="Yamaguchi K."/>
            <person name="Sugano A."/>
            <person name="Kohara Y."/>
            <person name="Fujiyama A."/>
            <person name="Anterola A."/>
            <person name="Aoki S."/>
            <person name="Ashton N."/>
            <person name="Barbazuk W.B."/>
            <person name="Barker E."/>
            <person name="Bennetzen J."/>
            <person name="Bezanilla M."/>
            <person name="Blankenship R."/>
            <person name="Cho S.H."/>
            <person name="Dutcher S."/>
            <person name="Estelle M."/>
            <person name="Fawcett J.A."/>
            <person name="Gundlach H."/>
            <person name="Hanada K."/>
            <person name="Heyl A."/>
            <person name="Hicks K.A."/>
            <person name="Hugh J."/>
            <person name="Lohr M."/>
            <person name="Mayer K."/>
            <person name="Melkozernov A."/>
            <person name="Murata T."/>
            <person name="Nelson D."/>
            <person name="Pils B."/>
            <person name="Prigge M."/>
            <person name="Reiss B."/>
            <person name="Renner T."/>
            <person name="Rombauts S."/>
            <person name="Rushton P."/>
            <person name="Sanderfoot A."/>
            <person name="Schween G."/>
            <person name="Shiu S.-H."/>
            <person name="Stueber K."/>
            <person name="Theodoulou F.L."/>
            <person name="Tu H."/>
            <person name="Van de Peer Y."/>
            <person name="Verrier P.J."/>
            <person name="Waters E."/>
            <person name="Wood A."/>
            <person name="Yang L."/>
            <person name="Cove D."/>
            <person name="Cuming A."/>
            <person name="Hasebe M."/>
            <person name="Lucas S."/>
            <person name="Mishler D.B."/>
            <person name="Reski R."/>
            <person name="Grigoriev I."/>
            <person name="Quatrano R.S."/>
            <person name="Boore J.L."/>
        </authorList>
    </citation>
    <scope>NUCLEOTIDE SEQUENCE [LARGE SCALE GENOMIC DNA]</scope>
    <source>
        <strain evidence="2 3">cv. Gransden 2004</strain>
    </source>
</reference>
<dbReference type="Gramene" id="Pp3c19_19750V3.1">
    <property type="protein sequence ID" value="PAC:32938757.CDS.1"/>
    <property type="gene ID" value="Pp3c19_19750"/>
</dbReference>
<dbReference type="Gramene" id="Pp3c19_19750V3.2">
    <property type="protein sequence ID" value="PAC:32938758.CDS.1"/>
    <property type="gene ID" value="Pp3c19_19750"/>
</dbReference>
<evidence type="ECO:0000313" key="3">
    <source>
        <dbReference type="Proteomes" id="UP000006727"/>
    </source>
</evidence>
<dbReference type="EnsemblPlants" id="Pp3c19_19750V3.2">
    <property type="protein sequence ID" value="PAC:32938758.CDS.1"/>
    <property type="gene ID" value="Pp3c19_19750"/>
</dbReference>
<name>A0A2K1IZ13_PHYPA</name>
<dbReference type="EMBL" id="ABEU02000019">
    <property type="protein sequence ID" value="PNR34522.1"/>
    <property type="molecule type" value="Genomic_DNA"/>
</dbReference>
<dbReference type="InParanoid" id="A0A2K1IZ13"/>